<name>A0A7W9N0S4_9MICC</name>
<dbReference type="RefSeq" id="WP_184171572.1">
    <property type="nucleotide sequence ID" value="NZ_BAABAG010000001.1"/>
</dbReference>
<accession>A0A7W9N0S4</accession>
<proteinExistence type="predicted"/>
<dbReference type="EMBL" id="JACHMW010000001">
    <property type="protein sequence ID" value="MBB5848446.1"/>
    <property type="molecule type" value="Genomic_DNA"/>
</dbReference>
<sequence>MDSPTLQRRLRGVFDARVFNHGDYNVVYGQPSGSSSPLVIGYRHQPLEMLLCPFDPTSTPDDAPADAPAADAPEEDPDGPVAEPSSHGTDVVGVALGNVATVADTGSGYQVETVTGFRTWFDVPEHARVPVGDLTEDGTAGLDQAEDAVDFHAFMTAFMDELDRLYAAPEAGGTDVTGPDLHAR</sequence>
<reference evidence="2 3" key="1">
    <citation type="submission" date="2020-08" db="EMBL/GenBank/DDBJ databases">
        <title>Sequencing the genomes of 1000 actinobacteria strains.</title>
        <authorList>
            <person name="Klenk H.-P."/>
        </authorList>
    </citation>
    <scope>NUCLEOTIDE SEQUENCE [LARGE SCALE GENOMIC DNA]</scope>
    <source>
        <strain evidence="2 3">DSM 17945</strain>
    </source>
</reference>
<dbReference type="Proteomes" id="UP000567246">
    <property type="component" value="Unassembled WGS sequence"/>
</dbReference>
<feature type="region of interest" description="Disordered" evidence="1">
    <location>
        <begin position="53"/>
        <end position="89"/>
    </location>
</feature>
<protein>
    <submittedName>
        <fullName evidence="2">Uncharacterized protein</fullName>
    </submittedName>
</protein>
<evidence type="ECO:0000313" key="2">
    <source>
        <dbReference type="EMBL" id="MBB5848446.1"/>
    </source>
</evidence>
<comment type="caution">
    <text evidence="2">The sequence shown here is derived from an EMBL/GenBank/DDBJ whole genome shotgun (WGS) entry which is preliminary data.</text>
</comment>
<evidence type="ECO:0000313" key="3">
    <source>
        <dbReference type="Proteomes" id="UP000567246"/>
    </source>
</evidence>
<feature type="compositionally biased region" description="Low complexity" evidence="1">
    <location>
        <begin position="60"/>
        <end position="71"/>
    </location>
</feature>
<dbReference type="AlphaFoldDB" id="A0A7W9N0S4"/>
<evidence type="ECO:0000256" key="1">
    <source>
        <dbReference type="SAM" id="MobiDB-lite"/>
    </source>
</evidence>
<keyword evidence="3" id="KW-1185">Reference proteome</keyword>
<organism evidence="2 3">
    <name type="scientific">Micrococcus endophyticus</name>
    <dbReference type="NCBI Taxonomy" id="455343"/>
    <lineage>
        <taxon>Bacteria</taxon>
        <taxon>Bacillati</taxon>
        <taxon>Actinomycetota</taxon>
        <taxon>Actinomycetes</taxon>
        <taxon>Micrococcales</taxon>
        <taxon>Micrococcaceae</taxon>
        <taxon>Micrococcus</taxon>
    </lineage>
</organism>
<gene>
    <name evidence="2" type="ORF">HDA33_001010</name>
</gene>